<dbReference type="EMBL" id="JFHD01000001">
    <property type="protein sequence ID" value="KDR34160.1"/>
    <property type="molecule type" value="Genomic_DNA"/>
</dbReference>
<dbReference type="InterPro" id="IPR015797">
    <property type="entry name" value="NUDIX_hydrolase-like_dom_sf"/>
</dbReference>
<dbReference type="PANTHER" id="PTHR43046:SF14">
    <property type="entry name" value="MUTT_NUDIX FAMILY PROTEIN"/>
    <property type="match status" value="1"/>
</dbReference>
<evidence type="ECO:0000256" key="4">
    <source>
        <dbReference type="SAM" id="MobiDB-lite"/>
    </source>
</evidence>
<dbReference type="SUPFAM" id="SSF55811">
    <property type="entry name" value="Nudix"/>
    <property type="match status" value="1"/>
</dbReference>
<dbReference type="PROSITE" id="PS00893">
    <property type="entry name" value="NUDIX_BOX"/>
    <property type="match status" value="1"/>
</dbReference>
<protein>
    <submittedName>
        <fullName evidence="6">NUDIX hydrolase</fullName>
    </submittedName>
</protein>
<accession>A0A656QTH6</accession>
<keyword evidence="7" id="KW-1185">Reference proteome</keyword>
<proteinExistence type="inferred from homology"/>
<feature type="compositionally biased region" description="Basic and acidic residues" evidence="4">
    <location>
        <begin position="15"/>
        <end position="28"/>
    </location>
</feature>
<comment type="cofactor">
    <cofactor evidence="1">
        <name>Mg(2+)</name>
        <dbReference type="ChEBI" id="CHEBI:18420"/>
    </cofactor>
</comment>
<dbReference type="AlphaFoldDB" id="A0A656QTH6"/>
<gene>
    <name evidence="6" type="ORF">BG60_03140</name>
</gene>
<feature type="domain" description="Nudix hydrolase" evidence="5">
    <location>
        <begin position="58"/>
        <end position="181"/>
    </location>
</feature>
<evidence type="ECO:0000313" key="7">
    <source>
        <dbReference type="Proteomes" id="UP000027451"/>
    </source>
</evidence>
<dbReference type="Pfam" id="PF00293">
    <property type="entry name" value="NUDIX"/>
    <property type="match status" value="1"/>
</dbReference>
<name>A0A656QTH6_9BURK</name>
<dbReference type="PANTHER" id="PTHR43046">
    <property type="entry name" value="GDP-MANNOSE MANNOSYL HYDROLASE"/>
    <property type="match status" value="1"/>
</dbReference>
<evidence type="ECO:0000259" key="5">
    <source>
        <dbReference type="PROSITE" id="PS51462"/>
    </source>
</evidence>
<dbReference type="GO" id="GO:0016787">
    <property type="term" value="F:hydrolase activity"/>
    <property type="evidence" value="ECO:0007669"/>
    <property type="project" value="UniProtKB-KW"/>
</dbReference>
<comment type="caution">
    <text evidence="6">The sequence shown here is derived from an EMBL/GenBank/DDBJ whole genome shotgun (WGS) entry which is preliminary data.</text>
</comment>
<dbReference type="Gene3D" id="3.90.79.10">
    <property type="entry name" value="Nucleoside Triphosphate Pyrophosphohydrolase"/>
    <property type="match status" value="1"/>
</dbReference>
<evidence type="ECO:0000256" key="2">
    <source>
        <dbReference type="ARBA" id="ARBA00022801"/>
    </source>
</evidence>
<evidence type="ECO:0000313" key="6">
    <source>
        <dbReference type="EMBL" id="KDR34160.1"/>
    </source>
</evidence>
<evidence type="ECO:0000256" key="1">
    <source>
        <dbReference type="ARBA" id="ARBA00001946"/>
    </source>
</evidence>
<dbReference type="PRINTS" id="PR00502">
    <property type="entry name" value="NUDIXFAMILY"/>
</dbReference>
<comment type="similarity">
    <text evidence="3">Belongs to the Nudix hydrolase family.</text>
</comment>
<reference evidence="6 7" key="1">
    <citation type="submission" date="2014-03" db="EMBL/GenBank/DDBJ databases">
        <title>Draft Genome Sequences of Four Burkholderia Strains.</title>
        <authorList>
            <person name="Liu X.Y."/>
            <person name="Li C.X."/>
            <person name="Xu J.H."/>
        </authorList>
    </citation>
    <scope>NUCLEOTIDE SEQUENCE [LARGE SCALE GENOMIC DNA]</scope>
    <source>
        <strain evidence="6 7">OP-1</strain>
    </source>
</reference>
<dbReference type="InterPro" id="IPR020476">
    <property type="entry name" value="Nudix_hydrolase"/>
</dbReference>
<dbReference type="InterPro" id="IPR020084">
    <property type="entry name" value="NUDIX_hydrolase_CS"/>
</dbReference>
<organism evidence="6 7">
    <name type="scientific">Caballeronia zhejiangensis</name>
    <dbReference type="NCBI Taxonomy" id="871203"/>
    <lineage>
        <taxon>Bacteria</taxon>
        <taxon>Pseudomonadati</taxon>
        <taxon>Pseudomonadota</taxon>
        <taxon>Betaproteobacteria</taxon>
        <taxon>Burkholderiales</taxon>
        <taxon>Burkholderiaceae</taxon>
        <taxon>Caballeronia</taxon>
    </lineage>
</organism>
<dbReference type="Proteomes" id="UP000027451">
    <property type="component" value="Unassembled WGS sequence"/>
</dbReference>
<dbReference type="InterPro" id="IPR000086">
    <property type="entry name" value="NUDIX_hydrolase_dom"/>
</dbReference>
<keyword evidence="2 3" id="KW-0378">Hydrolase</keyword>
<sequence length="181" mass="20460">MPHERNETEDSLTMQRKERAPTRNHDQARPATLIDSVWRVMLRVAFRLARAWWSLRQPEHEGALVAIYVGSMLLLVKPSYRLEWNLPGGSIDPGETPHAAALRELEEEIGLTSHPLRPAGSACGIWDGRRDTVHFFELHLDAMPGLRLDNREIIAVHWASPEELRGLALTDAAAAYCETQL</sequence>
<evidence type="ECO:0000256" key="3">
    <source>
        <dbReference type="RuleBase" id="RU003476"/>
    </source>
</evidence>
<feature type="region of interest" description="Disordered" evidence="4">
    <location>
        <begin position="1"/>
        <end position="28"/>
    </location>
</feature>
<dbReference type="PROSITE" id="PS51462">
    <property type="entry name" value="NUDIX"/>
    <property type="match status" value="1"/>
</dbReference>